<evidence type="ECO:0000259" key="3">
    <source>
        <dbReference type="Pfam" id="PF13556"/>
    </source>
</evidence>
<organism evidence="5 6">
    <name type="scientific">Fusibacter tunisiensis</name>
    <dbReference type="NCBI Taxonomy" id="1008308"/>
    <lineage>
        <taxon>Bacteria</taxon>
        <taxon>Bacillati</taxon>
        <taxon>Bacillota</taxon>
        <taxon>Clostridia</taxon>
        <taxon>Eubacteriales</taxon>
        <taxon>Eubacteriales Family XII. Incertae Sedis</taxon>
        <taxon>Fusibacter</taxon>
    </lineage>
</organism>
<dbReference type="InterPro" id="IPR041522">
    <property type="entry name" value="CdaR_GGDEF"/>
</dbReference>
<dbReference type="RefSeq" id="WP_204663454.1">
    <property type="nucleotide sequence ID" value="NZ_JAFBDT010000007.1"/>
</dbReference>
<dbReference type="PANTHER" id="PTHR33744">
    <property type="entry name" value="CARBOHYDRATE DIACID REGULATOR"/>
    <property type="match status" value="1"/>
</dbReference>
<evidence type="ECO:0000313" key="5">
    <source>
        <dbReference type="EMBL" id="MBM7561698.1"/>
    </source>
</evidence>
<name>A0ABS2MQL8_9FIRM</name>
<gene>
    <name evidence="5" type="ORF">JOC49_001239</name>
</gene>
<sequence>MQTKMGVRLNEIISLDAFTSSEIIAGHRGMDRPVTKVNVMEVPDIVPWLQSGEFLLTTAYSIKDNIEKLNDLIPKMHEIGVAGLGIKMKRYVEELPKAVIDLSNNLGFPIIGIPVDVSFGDLITSVLTTLVNNQTSLLLQIDGFNNKLKDIMLRGGDLEEISHMISEAMNSPVAITDNLFREFVLCADDSLQSELNGIVEKVLYKRADRFKRNYKDQGIESVVDVIQGEPIERLMIPIFSEEVLYGHVIVWDFNKRVTDKMLFMMEAAVSLIALHSTKKLSVYENENKHKIEFIEELLSAQEGQQIRALEKSNYFDFDKTKAHGVVLVKTIDAPYDMRMTPNNSQVIKQLNSKLVSVVERVQRHFKDKLIYGNKSDRVIFLLSFDPYAPPEENKDQMLKFCEELNHFAKFDHIDQKIFIGVGRIYDTNKTLYKSYQEAERAIHKMELSKGKLESNVLHFDDLGIYRILSNDAIQPELFQFFMEVLGPIALYDQEKDAELIDTLKMYYKCGCNLKRVSEEMFTHYNTIIYRMQRIREIGNIDFSDSDTSLNVHVAIKILDVIQPDILNG</sequence>
<proteinExistence type="inferred from homology"/>
<dbReference type="PANTHER" id="PTHR33744:SF1">
    <property type="entry name" value="DNA-BINDING TRANSCRIPTIONAL ACTIVATOR ADER"/>
    <property type="match status" value="1"/>
</dbReference>
<dbReference type="Pfam" id="PF17853">
    <property type="entry name" value="GGDEF_2"/>
    <property type="match status" value="1"/>
</dbReference>
<dbReference type="InterPro" id="IPR025736">
    <property type="entry name" value="PucR_C-HTH_dom"/>
</dbReference>
<feature type="domain" description="CdaR GGDEF-like" evidence="4">
    <location>
        <begin position="307"/>
        <end position="442"/>
    </location>
</feature>
<evidence type="ECO:0000313" key="6">
    <source>
        <dbReference type="Proteomes" id="UP000767854"/>
    </source>
</evidence>
<comment type="caution">
    <text evidence="5">The sequence shown here is derived from an EMBL/GenBank/DDBJ whole genome shotgun (WGS) entry which is preliminary data.</text>
</comment>
<dbReference type="Gene3D" id="1.10.10.2840">
    <property type="entry name" value="PucR C-terminal helix-turn-helix domain"/>
    <property type="match status" value="1"/>
</dbReference>
<feature type="domain" description="Purine catabolism PurC-like" evidence="2">
    <location>
        <begin position="11"/>
        <end position="129"/>
    </location>
</feature>
<dbReference type="Proteomes" id="UP000767854">
    <property type="component" value="Unassembled WGS sequence"/>
</dbReference>
<reference evidence="5 6" key="1">
    <citation type="submission" date="2021-01" db="EMBL/GenBank/DDBJ databases">
        <title>Genomic Encyclopedia of Type Strains, Phase IV (KMG-IV): sequencing the most valuable type-strain genomes for metagenomic binning, comparative biology and taxonomic classification.</title>
        <authorList>
            <person name="Goeker M."/>
        </authorList>
    </citation>
    <scope>NUCLEOTIDE SEQUENCE [LARGE SCALE GENOMIC DNA]</scope>
    <source>
        <strain evidence="5 6">DSM 24436</strain>
    </source>
</reference>
<dbReference type="InterPro" id="IPR042070">
    <property type="entry name" value="PucR_C-HTH_sf"/>
</dbReference>
<comment type="similarity">
    <text evidence="1">Belongs to the CdaR family.</text>
</comment>
<dbReference type="InterPro" id="IPR012914">
    <property type="entry name" value="PucR_dom"/>
</dbReference>
<evidence type="ECO:0000259" key="4">
    <source>
        <dbReference type="Pfam" id="PF17853"/>
    </source>
</evidence>
<keyword evidence="6" id="KW-1185">Reference proteome</keyword>
<dbReference type="Pfam" id="PF07905">
    <property type="entry name" value="PucR"/>
    <property type="match status" value="1"/>
</dbReference>
<evidence type="ECO:0000256" key="1">
    <source>
        <dbReference type="ARBA" id="ARBA00006754"/>
    </source>
</evidence>
<dbReference type="EMBL" id="JAFBDT010000007">
    <property type="protein sequence ID" value="MBM7561698.1"/>
    <property type="molecule type" value="Genomic_DNA"/>
</dbReference>
<accession>A0ABS2MQL8</accession>
<feature type="domain" description="PucR C-terminal helix-turn-helix" evidence="3">
    <location>
        <begin position="499"/>
        <end position="557"/>
    </location>
</feature>
<protein>
    <submittedName>
        <fullName evidence="5">Purine catabolism regulator</fullName>
    </submittedName>
</protein>
<evidence type="ECO:0000259" key="2">
    <source>
        <dbReference type="Pfam" id="PF07905"/>
    </source>
</evidence>
<dbReference type="InterPro" id="IPR051448">
    <property type="entry name" value="CdaR-like_regulators"/>
</dbReference>
<dbReference type="Pfam" id="PF13556">
    <property type="entry name" value="HTH_30"/>
    <property type="match status" value="1"/>
</dbReference>